<organism evidence="1 2">
    <name type="scientific">Favolaschia claudopus</name>
    <dbReference type="NCBI Taxonomy" id="2862362"/>
    <lineage>
        <taxon>Eukaryota</taxon>
        <taxon>Fungi</taxon>
        <taxon>Dikarya</taxon>
        <taxon>Basidiomycota</taxon>
        <taxon>Agaricomycotina</taxon>
        <taxon>Agaricomycetes</taxon>
        <taxon>Agaricomycetidae</taxon>
        <taxon>Agaricales</taxon>
        <taxon>Marasmiineae</taxon>
        <taxon>Mycenaceae</taxon>
        <taxon>Favolaschia</taxon>
    </lineage>
</organism>
<reference evidence="1 2" key="1">
    <citation type="journal article" date="2024" name="J Genomics">
        <title>Draft genome sequencing and assembly of Favolaschia claudopus CIRM-BRFM 2984 isolated from oak limbs.</title>
        <authorList>
            <person name="Navarro D."/>
            <person name="Drula E."/>
            <person name="Chaduli D."/>
            <person name="Cazenave R."/>
            <person name="Ahrendt S."/>
            <person name="Wang J."/>
            <person name="Lipzen A."/>
            <person name="Daum C."/>
            <person name="Barry K."/>
            <person name="Grigoriev I.V."/>
            <person name="Favel A."/>
            <person name="Rosso M.N."/>
            <person name="Martin F."/>
        </authorList>
    </citation>
    <scope>NUCLEOTIDE SEQUENCE [LARGE SCALE GENOMIC DNA]</scope>
    <source>
        <strain evidence="1 2">CIRM-BRFM 2984</strain>
    </source>
</reference>
<dbReference type="AlphaFoldDB" id="A0AAW0AIZ6"/>
<name>A0AAW0AIZ6_9AGAR</name>
<evidence type="ECO:0000313" key="1">
    <source>
        <dbReference type="EMBL" id="KAK7012753.1"/>
    </source>
</evidence>
<sequence>MSASTLSFTNDGNLIIPREVLVHRRHITTITAVGIGGLVGEIDWQEKAFVINGVRRSWDEIRVKNSRLEFFKCSWTWGDIPTYKFEYQNHNKELVATPTTPNPAIIFTGYRPKAFHRHATEPASVQFPLGLNAYDEIERMFVLMAMVHSEVKKGDLEAAAAAAGGGGG</sequence>
<protein>
    <submittedName>
        <fullName evidence="1">Uncharacterized protein</fullName>
    </submittedName>
</protein>
<gene>
    <name evidence="1" type="ORF">R3P38DRAFT_3208599</name>
</gene>
<proteinExistence type="predicted"/>
<keyword evidence="2" id="KW-1185">Reference proteome</keyword>
<comment type="caution">
    <text evidence="1">The sequence shown here is derived from an EMBL/GenBank/DDBJ whole genome shotgun (WGS) entry which is preliminary data.</text>
</comment>
<dbReference type="Proteomes" id="UP001362999">
    <property type="component" value="Unassembled WGS sequence"/>
</dbReference>
<evidence type="ECO:0000313" key="2">
    <source>
        <dbReference type="Proteomes" id="UP001362999"/>
    </source>
</evidence>
<dbReference type="EMBL" id="JAWWNJ010000063">
    <property type="protein sequence ID" value="KAK7012753.1"/>
    <property type="molecule type" value="Genomic_DNA"/>
</dbReference>
<accession>A0AAW0AIZ6</accession>